<dbReference type="RefSeq" id="WP_206561176.1">
    <property type="nucleotide sequence ID" value="NZ_JAFKCZ010000009.1"/>
</dbReference>
<evidence type="ECO:0000313" key="1">
    <source>
        <dbReference type="EMBL" id="MBN7797731.1"/>
    </source>
</evidence>
<dbReference type="PANTHER" id="PTHR43434">
    <property type="entry name" value="PHOSPHOGLYCOLATE PHOSPHATASE"/>
    <property type="match status" value="1"/>
</dbReference>
<name>A0A939IKV4_9GAMM</name>
<keyword evidence="1" id="KW-0378">Hydrolase</keyword>
<dbReference type="GO" id="GO:0008967">
    <property type="term" value="F:phosphoglycolate phosphatase activity"/>
    <property type="evidence" value="ECO:0007669"/>
    <property type="project" value="TreeGrafter"/>
</dbReference>
<proteinExistence type="predicted"/>
<gene>
    <name evidence="1" type="ORF">JYP50_14060</name>
</gene>
<dbReference type="Proteomes" id="UP000664303">
    <property type="component" value="Unassembled WGS sequence"/>
</dbReference>
<dbReference type="Pfam" id="PF13419">
    <property type="entry name" value="HAD_2"/>
    <property type="match status" value="1"/>
</dbReference>
<protein>
    <submittedName>
        <fullName evidence="1">HAD-IA family hydrolase</fullName>
    </submittedName>
</protein>
<dbReference type="InterPro" id="IPR041492">
    <property type="entry name" value="HAD_2"/>
</dbReference>
<dbReference type="Gene3D" id="3.40.50.1000">
    <property type="entry name" value="HAD superfamily/HAD-like"/>
    <property type="match status" value="1"/>
</dbReference>
<dbReference type="SFLD" id="SFLDG01129">
    <property type="entry name" value="C1.5:_HAD__Beta-PGM__Phosphata"/>
    <property type="match status" value="1"/>
</dbReference>
<keyword evidence="2" id="KW-1185">Reference proteome</keyword>
<reference evidence="1" key="1">
    <citation type="submission" date="2021-02" db="EMBL/GenBank/DDBJ databases">
        <title>PHA producing bacteria isolated from coastal sediment in Guangdong, Shenzhen.</title>
        <authorList>
            <person name="Zheng W."/>
            <person name="Yu S."/>
            <person name="Huang Y."/>
        </authorList>
    </citation>
    <scope>NUCLEOTIDE SEQUENCE</scope>
    <source>
        <strain evidence="1">TN14-10</strain>
    </source>
</reference>
<dbReference type="SUPFAM" id="SSF56784">
    <property type="entry name" value="HAD-like"/>
    <property type="match status" value="1"/>
</dbReference>
<evidence type="ECO:0000313" key="2">
    <source>
        <dbReference type="Proteomes" id="UP000664303"/>
    </source>
</evidence>
<dbReference type="Gene3D" id="1.10.150.240">
    <property type="entry name" value="Putative phosphatase, domain 2"/>
    <property type="match status" value="1"/>
</dbReference>
<dbReference type="NCBIfam" id="TIGR01509">
    <property type="entry name" value="HAD-SF-IA-v3"/>
    <property type="match status" value="1"/>
</dbReference>
<organism evidence="1 2">
    <name type="scientific">Parahaliea mediterranea</name>
    <dbReference type="NCBI Taxonomy" id="651086"/>
    <lineage>
        <taxon>Bacteria</taxon>
        <taxon>Pseudomonadati</taxon>
        <taxon>Pseudomonadota</taxon>
        <taxon>Gammaproteobacteria</taxon>
        <taxon>Cellvibrionales</taxon>
        <taxon>Halieaceae</taxon>
        <taxon>Parahaliea</taxon>
    </lineage>
</organism>
<sequence length="218" mass="22856">MIVIFDWDGTLCDSVDGIVLAMRAAAAELDIPPPADAAVRNIVGLGLPQAVGQLFPALDDGERQAVTEAYSRLYVEVTAGPATLFEGARDMLAELRGRGFELAVATGKSRRGLGRVLGGIGMGDYFDSTRCADETASKPDPLMLEQILAERGKSVAEAVMVGDSEYDLDMAARAGMASIGVSFGVHPPGRLSRHRPRHIVDHLSELPALLGGALASGG</sequence>
<dbReference type="EMBL" id="JAFKCZ010000009">
    <property type="protein sequence ID" value="MBN7797731.1"/>
    <property type="molecule type" value="Genomic_DNA"/>
</dbReference>
<dbReference type="InterPro" id="IPR023198">
    <property type="entry name" value="PGP-like_dom2"/>
</dbReference>
<comment type="caution">
    <text evidence="1">The sequence shown here is derived from an EMBL/GenBank/DDBJ whole genome shotgun (WGS) entry which is preliminary data.</text>
</comment>
<dbReference type="InterPro" id="IPR006439">
    <property type="entry name" value="HAD-SF_hydro_IA"/>
</dbReference>
<dbReference type="InterPro" id="IPR036412">
    <property type="entry name" value="HAD-like_sf"/>
</dbReference>
<dbReference type="AlphaFoldDB" id="A0A939IKV4"/>
<dbReference type="NCBIfam" id="TIGR01549">
    <property type="entry name" value="HAD-SF-IA-v1"/>
    <property type="match status" value="1"/>
</dbReference>
<dbReference type="InterPro" id="IPR050155">
    <property type="entry name" value="HAD-like_hydrolase_sf"/>
</dbReference>
<accession>A0A939IKV4</accession>
<dbReference type="InterPro" id="IPR023214">
    <property type="entry name" value="HAD_sf"/>
</dbReference>
<dbReference type="PANTHER" id="PTHR43434:SF24">
    <property type="entry name" value="HYDROLASE-RELATED"/>
    <property type="match status" value="1"/>
</dbReference>
<dbReference type="SFLD" id="SFLDG01135">
    <property type="entry name" value="C1.5.6:_HAD__Beta-PGM__Phospha"/>
    <property type="match status" value="1"/>
</dbReference>
<dbReference type="GO" id="GO:0005829">
    <property type="term" value="C:cytosol"/>
    <property type="evidence" value="ECO:0007669"/>
    <property type="project" value="TreeGrafter"/>
</dbReference>
<dbReference type="GO" id="GO:0006281">
    <property type="term" value="P:DNA repair"/>
    <property type="evidence" value="ECO:0007669"/>
    <property type="project" value="TreeGrafter"/>
</dbReference>
<dbReference type="SFLD" id="SFLDS00003">
    <property type="entry name" value="Haloacid_Dehalogenase"/>
    <property type="match status" value="1"/>
</dbReference>